<organism evidence="4 5">
    <name type="scientific">Lactococcus hircilactis</name>
    <dbReference type="NCBI Taxonomy" id="1494462"/>
    <lineage>
        <taxon>Bacteria</taxon>
        <taxon>Bacillati</taxon>
        <taxon>Bacillota</taxon>
        <taxon>Bacilli</taxon>
        <taxon>Lactobacillales</taxon>
        <taxon>Streptococcaceae</taxon>
        <taxon>Lactococcus</taxon>
    </lineage>
</organism>
<sequence>MVETLNLKKTAFVMIDLQKGIALRPHLVPYSGQQVLDKNERIAKKLANTQATIVCVHVKNDGPEILRPITDQTPISVQKQPADFSDFVLPIATDSSVKNLIHVKKHNWGAFYGTDLEVQLRRRGIDTIILSGIATSIGVDTTAREAYQAGYQLISIEDAMTDFNAALHNDTVEHIFTRIGRVRTTLEIIEMIARS</sequence>
<dbReference type="Gene3D" id="3.40.50.850">
    <property type="entry name" value="Isochorismatase-like"/>
    <property type="match status" value="1"/>
</dbReference>
<dbReference type="SUPFAM" id="SSF52499">
    <property type="entry name" value="Isochorismatase-like hydrolases"/>
    <property type="match status" value="1"/>
</dbReference>
<evidence type="ECO:0000313" key="5">
    <source>
        <dbReference type="Proteomes" id="UP000439550"/>
    </source>
</evidence>
<dbReference type="RefSeq" id="WP_153495468.1">
    <property type="nucleotide sequence ID" value="NZ_CAXYUY010000001.1"/>
</dbReference>
<dbReference type="EMBL" id="WITJ01000003">
    <property type="protein sequence ID" value="MQW38923.1"/>
    <property type="molecule type" value="Genomic_DNA"/>
</dbReference>
<evidence type="ECO:0000313" key="4">
    <source>
        <dbReference type="EMBL" id="MQW38923.1"/>
    </source>
</evidence>
<comment type="caution">
    <text evidence="4">The sequence shown here is derived from an EMBL/GenBank/DDBJ whole genome shotgun (WGS) entry which is preliminary data.</text>
</comment>
<name>A0A7X1Z723_9LACT</name>
<gene>
    <name evidence="4" type="ORF">GHI93_03020</name>
</gene>
<evidence type="ECO:0000259" key="3">
    <source>
        <dbReference type="Pfam" id="PF00857"/>
    </source>
</evidence>
<dbReference type="InterPro" id="IPR000868">
    <property type="entry name" value="Isochorismatase-like_dom"/>
</dbReference>
<dbReference type="PANTHER" id="PTHR43540:SF7">
    <property type="entry name" value="ISOCHORISMATASE FAMILY PROTEIN YECD"/>
    <property type="match status" value="1"/>
</dbReference>
<feature type="domain" description="Isochorismatase-like" evidence="3">
    <location>
        <begin position="10"/>
        <end position="185"/>
    </location>
</feature>
<dbReference type="InterPro" id="IPR050272">
    <property type="entry name" value="Isochorismatase-like_hydrls"/>
</dbReference>
<protein>
    <submittedName>
        <fullName evidence="4">Isochorismatase family protein</fullName>
    </submittedName>
</protein>
<dbReference type="PANTHER" id="PTHR43540">
    <property type="entry name" value="PEROXYUREIDOACRYLATE/UREIDOACRYLATE AMIDOHYDROLASE-RELATED"/>
    <property type="match status" value="1"/>
</dbReference>
<dbReference type="AlphaFoldDB" id="A0A7X1Z723"/>
<keyword evidence="2" id="KW-0378">Hydrolase</keyword>
<keyword evidence="5" id="KW-1185">Reference proteome</keyword>
<dbReference type="InterPro" id="IPR036380">
    <property type="entry name" value="Isochorismatase-like_sf"/>
</dbReference>
<evidence type="ECO:0000256" key="1">
    <source>
        <dbReference type="ARBA" id="ARBA00006336"/>
    </source>
</evidence>
<comment type="similarity">
    <text evidence="1">Belongs to the isochorismatase family.</text>
</comment>
<proteinExistence type="inferred from homology"/>
<evidence type="ECO:0000256" key="2">
    <source>
        <dbReference type="ARBA" id="ARBA00022801"/>
    </source>
</evidence>
<reference evidence="4 5" key="1">
    <citation type="submission" date="2019-10" db="EMBL/GenBank/DDBJ databases">
        <authorList>
            <person name="Dong K."/>
        </authorList>
    </citation>
    <scope>NUCLEOTIDE SEQUENCE [LARGE SCALE GENOMIC DNA]</scope>
    <source>
        <strain evidence="4 5">DSM 28960</strain>
    </source>
</reference>
<dbReference type="OrthoDB" id="9796485at2"/>
<dbReference type="Proteomes" id="UP000439550">
    <property type="component" value="Unassembled WGS sequence"/>
</dbReference>
<dbReference type="GO" id="GO:0016787">
    <property type="term" value="F:hydrolase activity"/>
    <property type="evidence" value="ECO:0007669"/>
    <property type="project" value="UniProtKB-KW"/>
</dbReference>
<dbReference type="Pfam" id="PF00857">
    <property type="entry name" value="Isochorismatase"/>
    <property type="match status" value="1"/>
</dbReference>
<accession>A0A7X1Z723</accession>
<dbReference type="CDD" id="cd00431">
    <property type="entry name" value="cysteine_hydrolases"/>
    <property type="match status" value="1"/>
</dbReference>